<dbReference type="OrthoDB" id="9808061at2"/>
<dbReference type="Proteomes" id="UP000198752">
    <property type="component" value="Unassembled WGS sequence"/>
</dbReference>
<keyword evidence="2" id="KW-1185">Reference proteome</keyword>
<accession>A0A1I2WIA8</accession>
<organism evidence="1 2">
    <name type="scientific">Sporolactobacillus nakayamae</name>
    <dbReference type="NCBI Taxonomy" id="269670"/>
    <lineage>
        <taxon>Bacteria</taxon>
        <taxon>Bacillati</taxon>
        <taxon>Bacillota</taxon>
        <taxon>Bacilli</taxon>
        <taxon>Bacillales</taxon>
        <taxon>Sporolactobacillaceae</taxon>
        <taxon>Sporolactobacillus</taxon>
    </lineage>
</organism>
<evidence type="ECO:0000313" key="1">
    <source>
        <dbReference type="EMBL" id="SFH00974.1"/>
    </source>
</evidence>
<dbReference type="NCBIfam" id="NF047593">
    <property type="entry name" value="IS66_ISAeme5_TnpA"/>
    <property type="match status" value="1"/>
</dbReference>
<dbReference type="AlphaFoldDB" id="A0A1I2WIA8"/>
<name>A0A1I2WIA8_9BACL</name>
<dbReference type="STRING" id="269670.SAMN02982927_03567"/>
<dbReference type="EMBL" id="FOOY01000044">
    <property type="protein sequence ID" value="SFH00974.1"/>
    <property type="molecule type" value="Genomic_DNA"/>
</dbReference>
<gene>
    <name evidence="1" type="ORF">SAMN02982927_03567</name>
</gene>
<reference evidence="2" key="1">
    <citation type="submission" date="2016-10" db="EMBL/GenBank/DDBJ databases">
        <authorList>
            <person name="Varghese N."/>
            <person name="Submissions S."/>
        </authorList>
    </citation>
    <scope>NUCLEOTIDE SEQUENCE [LARGE SCALE GENOMIC DNA]</scope>
    <source>
        <strain evidence="2">ATCC 700379</strain>
    </source>
</reference>
<proteinExistence type="predicted"/>
<protein>
    <recommendedName>
        <fullName evidence="3">Transposase</fullName>
    </recommendedName>
</protein>
<evidence type="ECO:0000313" key="2">
    <source>
        <dbReference type="Proteomes" id="UP000198752"/>
    </source>
</evidence>
<evidence type="ECO:0008006" key="3">
    <source>
        <dbReference type="Google" id="ProtNLM"/>
    </source>
</evidence>
<dbReference type="RefSeq" id="WP_093674862.1">
    <property type="nucleotide sequence ID" value="NZ_FOOY01000044.1"/>
</dbReference>
<sequence>MTRVELHDRWQKRMQDFETSDLTGTQWCADQGIPLCQFRYWRRKLRHDGSLPDPHRWMPIGLDNAAQQEPLFIHVGSAKVEVHTGFDPDLFADVVRVLRAL</sequence>